<dbReference type="PANTHER" id="PTHR37165:SF1">
    <property type="entry name" value="TYPE 1 ENCAPSULIN SHELL PROTEIN"/>
    <property type="match status" value="1"/>
</dbReference>
<dbReference type="RefSeq" id="WP_006302084.1">
    <property type="nucleotide sequence ID" value="NZ_CM001022.1"/>
</dbReference>
<dbReference type="PaxDb" id="584708-Apau_2429"/>
<comment type="subcellular location">
    <subcellularLocation>
        <location evidence="1">Encapsulin nanocompartment</location>
    </subcellularLocation>
</comment>
<evidence type="ECO:0000256" key="1">
    <source>
        <dbReference type="ARBA" id="ARBA00033738"/>
    </source>
</evidence>
<evidence type="ECO:0000313" key="5">
    <source>
        <dbReference type="Proteomes" id="UP000005096"/>
    </source>
</evidence>
<keyword evidence="5" id="KW-1185">Reference proteome</keyword>
<evidence type="ECO:0000256" key="2">
    <source>
        <dbReference type="ARBA" id="ARBA00033743"/>
    </source>
</evidence>
<dbReference type="STRING" id="584708.Apau_2429"/>
<dbReference type="AlphaFoldDB" id="E3D0U8"/>
<sequence>MDMLKRHLSPVSDVAWDLLDQQARKSLSAHLSARRVVDVSGPHGWDHASVAVGRLNVPEGQKKDEVQYGVHLVQPLVEARVSFDLDLWELDNLVRGAQDVNLEPLEGAARKIARFEEKALYEGFDPGCILGMAQAGEAQTLDLPLGKAKDLLLGLNRGVRLLEGEAIEGPYALVGGEKLHDALEAQSEGYPLRKRIERLVGDKVVFSPFFDGALLVSLRGGDLELVLGQDLSLGFESAKEGKVRLFFAESFTFRAHEPRAVVSFRLK</sequence>
<dbReference type="NCBIfam" id="NF041155">
    <property type="entry name" value="encap_f1"/>
    <property type="match status" value="1"/>
</dbReference>
<gene>
    <name evidence="4" type="ORF">Apau_2429</name>
</gene>
<evidence type="ECO:0000256" key="3">
    <source>
        <dbReference type="ARBA" id="ARBA00033787"/>
    </source>
</evidence>
<name>E3D0U8_9BACT</name>
<dbReference type="MEROPS" id="U56.001"/>
<organism evidence="4 5">
    <name type="scientific">Aminomonas paucivorans DSM 12260</name>
    <dbReference type="NCBI Taxonomy" id="584708"/>
    <lineage>
        <taxon>Bacteria</taxon>
        <taxon>Thermotogati</taxon>
        <taxon>Synergistota</taxon>
        <taxon>Synergistia</taxon>
        <taxon>Synergistales</taxon>
        <taxon>Synergistaceae</taxon>
        <taxon>Aminomonas</taxon>
    </lineage>
</organism>
<dbReference type="InterPro" id="IPR007544">
    <property type="entry name" value="ENCAP"/>
</dbReference>
<dbReference type="OrthoDB" id="2922at2"/>
<accession>E3D0U8</accession>
<dbReference type="InterPro" id="IPR051429">
    <property type="entry name" value="Encapsulin_nc"/>
</dbReference>
<dbReference type="Gene3D" id="3.30.2400.30">
    <property type="match status" value="1"/>
</dbReference>
<keyword evidence="3" id="KW-1284">Encapsulin nanocompartment</keyword>
<dbReference type="HOGENOM" id="CLU_089875_1_0_0"/>
<dbReference type="EMBL" id="CM001022">
    <property type="protein sequence ID" value="EFQ24836.1"/>
    <property type="molecule type" value="Genomic_DNA"/>
</dbReference>
<comment type="similarity">
    <text evidence="2">Belongs to the encapsulin family. Family 1 subfamily.</text>
</comment>
<dbReference type="Pfam" id="PF04454">
    <property type="entry name" value="Linocin_M18"/>
    <property type="match status" value="1"/>
</dbReference>
<protein>
    <submittedName>
        <fullName evidence="4">Linocin_M18 bacteriocin protein</fullName>
    </submittedName>
</protein>
<evidence type="ECO:0000313" key="4">
    <source>
        <dbReference type="EMBL" id="EFQ24836.1"/>
    </source>
</evidence>
<proteinExistence type="inferred from homology"/>
<dbReference type="eggNOG" id="COG1659">
    <property type="taxonomic scope" value="Bacteria"/>
</dbReference>
<dbReference type="PANTHER" id="PTHR37165">
    <property type="entry name" value="PEPTIDASE U56 FAMILY"/>
    <property type="match status" value="1"/>
</dbReference>
<reference evidence="4 5" key="1">
    <citation type="journal article" date="2010" name="Stand. Genomic Sci.">
        <title>Non-contiguous finished genome sequence of Aminomonas paucivorans type strain (GLU-3).</title>
        <authorList>
            <person name="Pitluck S."/>
            <person name="Yasawong M."/>
            <person name="Held B."/>
            <person name="Lapidus A."/>
            <person name="Nolan M."/>
            <person name="Copeland A."/>
            <person name="Lucas S."/>
            <person name="Del Rio T.G."/>
            <person name="Tice H."/>
            <person name="Cheng J.F."/>
            <person name="Chertkov O."/>
            <person name="Goodwin L."/>
            <person name="Tapia R."/>
            <person name="Han C."/>
            <person name="Liolios K."/>
            <person name="Ivanova N."/>
            <person name="Mavromatis K."/>
            <person name="Ovchinnikova G."/>
            <person name="Pati A."/>
            <person name="Chen A."/>
            <person name="Palaniappan K."/>
            <person name="Land M."/>
            <person name="Hauser L."/>
            <person name="Chang Y.J."/>
            <person name="Jeffries C.D."/>
            <person name="Pukall R."/>
            <person name="Spring S."/>
            <person name="Rohde M."/>
            <person name="Sikorski J."/>
            <person name="Goker M."/>
            <person name="Woyke T."/>
            <person name="Bristow J."/>
            <person name="Eisen J.A."/>
            <person name="Markowitz V."/>
            <person name="Hugenholtz P."/>
            <person name="Kyrpides N.C."/>
            <person name="Klenk H.P."/>
        </authorList>
    </citation>
    <scope>NUCLEOTIDE SEQUENCE [LARGE SCALE GENOMIC DNA]</scope>
    <source>
        <strain evidence="4 5">DSM 12260</strain>
    </source>
</reference>
<dbReference type="PIRSF" id="PIRSF019254">
    <property type="entry name" value="CFP29"/>
    <property type="match status" value="1"/>
</dbReference>
<dbReference type="Proteomes" id="UP000005096">
    <property type="component" value="Chromosome"/>
</dbReference>
<dbReference type="GO" id="GO:0140737">
    <property type="term" value="C:encapsulin nanocompartment"/>
    <property type="evidence" value="ECO:0007669"/>
    <property type="project" value="UniProtKB-SubCell"/>
</dbReference>
<dbReference type="Gene3D" id="3.30.2320.10">
    <property type="entry name" value="hypothetical protein PF0899 domain"/>
    <property type="match status" value="1"/>
</dbReference>